<dbReference type="Pfam" id="PF00651">
    <property type="entry name" value="BTB"/>
    <property type="match status" value="1"/>
</dbReference>
<protein>
    <submittedName>
        <fullName evidence="4">BTB domain-containing protein</fullName>
    </submittedName>
</protein>
<evidence type="ECO:0000259" key="1">
    <source>
        <dbReference type="PROSITE" id="PS50097"/>
    </source>
</evidence>
<dbReference type="SMART" id="SM00225">
    <property type="entry name" value="BTB"/>
    <property type="match status" value="1"/>
</dbReference>
<feature type="domain" description="BTB" evidence="1">
    <location>
        <begin position="176"/>
        <end position="244"/>
    </location>
</feature>
<dbReference type="WBParaSite" id="Pan_g14151.t1">
    <property type="protein sequence ID" value="Pan_g14151.t1"/>
    <property type="gene ID" value="Pan_g14151"/>
</dbReference>
<dbReference type="GO" id="GO:0016567">
    <property type="term" value="P:protein ubiquitination"/>
    <property type="evidence" value="ECO:0007669"/>
    <property type="project" value="InterPro"/>
</dbReference>
<organism evidence="3 4">
    <name type="scientific">Panagrellus redivivus</name>
    <name type="common">Microworm</name>
    <dbReference type="NCBI Taxonomy" id="6233"/>
    <lineage>
        <taxon>Eukaryota</taxon>
        <taxon>Metazoa</taxon>
        <taxon>Ecdysozoa</taxon>
        <taxon>Nematoda</taxon>
        <taxon>Chromadorea</taxon>
        <taxon>Rhabditida</taxon>
        <taxon>Tylenchina</taxon>
        <taxon>Panagrolaimomorpha</taxon>
        <taxon>Panagrolaimoidea</taxon>
        <taxon>Panagrolaimidae</taxon>
        <taxon>Panagrellus</taxon>
    </lineage>
</organism>
<reference evidence="3" key="1">
    <citation type="journal article" date="2013" name="Genetics">
        <title>The draft genome and transcriptome of Panagrellus redivivus are shaped by the harsh demands of a free-living lifestyle.</title>
        <authorList>
            <person name="Srinivasan J."/>
            <person name="Dillman A.R."/>
            <person name="Macchietto M.G."/>
            <person name="Heikkinen L."/>
            <person name="Lakso M."/>
            <person name="Fracchia K.M."/>
            <person name="Antoshechkin I."/>
            <person name="Mortazavi A."/>
            <person name="Wong G."/>
            <person name="Sternberg P.W."/>
        </authorList>
    </citation>
    <scope>NUCLEOTIDE SEQUENCE [LARGE SCALE GENOMIC DNA]</scope>
    <source>
        <strain evidence="3">MT8872</strain>
    </source>
</reference>
<dbReference type="InterPro" id="IPR045005">
    <property type="entry name" value="BPM1-6"/>
</dbReference>
<dbReference type="InterPro" id="IPR000210">
    <property type="entry name" value="BTB/POZ_dom"/>
</dbReference>
<dbReference type="PANTHER" id="PTHR26379:SF187">
    <property type="entry name" value="OS07G0655300 PROTEIN"/>
    <property type="match status" value="1"/>
</dbReference>
<dbReference type="CDD" id="cd18186">
    <property type="entry name" value="BTB_POZ_ZBTB_KLHL-like"/>
    <property type="match status" value="1"/>
</dbReference>
<dbReference type="PANTHER" id="PTHR26379">
    <property type="entry name" value="BTB/POZ AND MATH DOMAIN-CONTAINING PROTEIN 1"/>
    <property type="match status" value="1"/>
</dbReference>
<dbReference type="InterPro" id="IPR002083">
    <property type="entry name" value="MATH/TRAF_dom"/>
</dbReference>
<dbReference type="PROSITE" id="PS50097">
    <property type="entry name" value="BTB"/>
    <property type="match status" value="1"/>
</dbReference>
<dbReference type="CDD" id="cd00121">
    <property type="entry name" value="MATH"/>
    <property type="match status" value="1"/>
</dbReference>
<dbReference type="Pfam" id="PF22486">
    <property type="entry name" value="MATH_2"/>
    <property type="match status" value="1"/>
</dbReference>
<dbReference type="Proteomes" id="UP000492821">
    <property type="component" value="Unassembled WGS sequence"/>
</dbReference>
<dbReference type="PROSITE" id="PS50144">
    <property type="entry name" value="MATH"/>
    <property type="match status" value="1"/>
</dbReference>
<accession>A0A7E4ZSA2</accession>
<dbReference type="SUPFAM" id="SSF49599">
    <property type="entry name" value="TRAF domain-like"/>
    <property type="match status" value="1"/>
</dbReference>
<evidence type="ECO:0000313" key="4">
    <source>
        <dbReference type="WBParaSite" id="Pan_g14151.t1"/>
    </source>
</evidence>
<dbReference type="InterPro" id="IPR011333">
    <property type="entry name" value="SKP1/BTB/POZ_sf"/>
</dbReference>
<reference evidence="4" key="2">
    <citation type="submission" date="2020-10" db="UniProtKB">
        <authorList>
            <consortium name="WormBaseParasite"/>
        </authorList>
    </citation>
    <scope>IDENTIFICATION</scope>
</reference>
<evidence type="ECO:0000313" key="3">
    <source>
        <dbReference type="Proteomes" id="UP000492821"/>
    </source>
</evidence>
<evidence type="ECO:0000259" key="2">
    <source>
        <dbReference type="PROSITE" id="PS50144"/>
    </source>
</evidence>
<name>A0A7E4ZSA2_PANRE</name>
<proteinExistence type="predicted"/>
<sequence>MAVNKIITKNNEQTTATKWTLTKECLLARAGTECISTPDMTLPGIHGATWNMCIYPRGYGIGKHSYLSVFISCLTKKTVSAHVSFELEGRSETKCSRRYIFTKRGSYKGYEQFLLRSRLFDPNYDYFVDDRITIHCTLTYVLTDALSVVLQPDSNVELPDVRLSTCFKKDDVAELSDCVITVGGIEFECHKLILFARSPVLRAMLTNPGFIESAKNAIDIKEFKPSTVKSALAFFYNGELKSRTINSTSRVKDLLRFADMYDVQTLKAFLETKLIATICYDNVCDLANVAETTNSTKLRNACIDFLKSHLKSAPTFSGLWNLDGQVFLDVLKQVNETESPL</sequence>
<dbReference type="AlphaFoldDB" id="A0A7E4ZSA2"/>
<dbReference type="SUPFAM" id="SSF54695">
    <property type="entry name" value="POZ domain"/>
    <property type="match status" value="1"/>
</dbReference>
<feature type="domain" description="MATH" evidence="2">
    <location>
        <begin position="14"/>
        <end position="138"/>
    </location>
</feature>
<dbReference type="Gene3D" id="3.30.710.10">
    <property type="entry name" value="Potassium Channel Kv1.1, Chain A"/>
    <property type="match status" value="1"/>
</dbReference>
<dbReference type="Gene3D" id="2.60.210.10">
    <property type="entry name" value="Apoptosis, Tumor Necrosis Factor Receptor Associated Protein 2, Chain A"/>
    <property type="match status" value="1"/>
</dbReference>
<keyword evidence="3" id="KW-1185">Reference proteome</keyword>
<dbReference type="InterPro" id="IPR008974">
    <property type="entry name" value="TRAF-like"/>
</dbReference>